<reference evidence="1 2" key="1">
    <citation type="submission" date="2020-08" db="EMBL/GenBank/DDBJ databases">
        <title>Genomic Encyclopedia of Type Strains, Phase IV (KMG-IV): sequencing the most valuable type-strain genomes for metagenomic binning, comparative biology and taxonomic classification.</title>
        <authorList>
            <person name="Goeker M."/>
        </authorList>
    </citation>
    <scope>NUCLEOTIDE SEQUENCE [LARGE SCALE GENOMIC DNA]</scope>
    <source>
        <strain evidence="1 2">DSM 100021</strain>
    </source>
</reference>
<dbReference type="AlphaFoldDB" id="A0A7W6HM75"/>
<dbReference type="RefSeq" id="WP_162843892.1">
    <property type="nucleotide sequence ID" value="NZ_JACIED010000002.1"/>
</dbReference>
<dbReference type="Proteomes" id="UP000544107">
    <property type="component" value="Unassembled WGS sequence"/>
</dbReference>
<gene>
    <name evidence="1" type="ORF">GGQ71_002084</name>
</gene>
<evidence type="ECO:0000313" key="2">
    <source>
        <dbReference type="Proteomes" id="UP000544107"/>
    </source>
</evidence>
<protein>
    <submittedName>
        <fullName evidence="1">Uncharacterized protein</fullName>
    </submittedName>
</protein>
<proteinExistence type="predicted"/>
<evidence type="ECO:0000313" key="1">
    <source>
        <dbReference type="EMBL" id="MBB4007821.1"/>
    </source>
</evidence>
<name>A0A7W6HM75_9HYPH</name>
<accession>A0A7W6HM75</accession>
<comment type="caution">
    <text evidence="1">The sequence shown here is derived from an EMBL/GenBank/DDBJ whole genome shotgun (WGS) entry which is preliminary data.</text>
</comment>
<sequence length="52" mass="5494">MASCTGPVFIPVGADREKEYRLWGQDRKALVDCGALNAAKANTINALQGDGT</sequence>
<organism evidence="1 2">
    <name type="scientific">Allorhizobium taibaishanense</name>
    <dbReference type="NCBI Taxonomy" id="887144"/>
    <lineage>
        <taxon>Bacteria</taxon>
        <taxon>Pseudomonadati</taxon>
        <taxon>Pseudomonadota</taxon>
        <taxon>Alphaproteobacteria</taxon>
        <taxon>Hyphomicrobiales</taxon>
        <taxon>Rhizobiaceae</taxon>
        <taxon>Rhizobium/Agrobacterium group</taxon>
        <taxon>Allorhizobium</taxon>
    </lineage>
</organism>
<dbReference type="EMBL" id="JACIED010000002">
    <property type="protein sequence ID" value="MBB4007821.1"/>
    <property type="molecule type" value="Genomic_DNA"/>
</dbReference>